<gene>
    <name evidence="2" type="ORF">AW06_002509</name>
</gene>
<keyword evidence="3" id="KW-1185">Reference proteome</keyword>
<feature type="region of interest" description="Disordered" evidence="1">
    <location>
        <begin position="52"/>
        <end position="76"/>
    </location>
</feature>
<sequence>MDQKTASVLLASLLERIERDNAIGVVSSLEKRALQLALQALSGDAGPALVPTIAPPRPGSDGMAPPDDVPAPPPAATPQTFSLPNVDLDLTSLDRGTPANPGVMLCLDFGTAMSKAFAMTSSEQHFELPLGAIAGRQGYALPSSVFIGDNGKAYFGFEAIELSQELVESGRERLDSIKHWLSLRREGNLDGESCVLQPALNPITSVKLTQGDLIRIYLAYLTDMAGIALGQLEIDGVRIERLVKRRFARPCWPDENQAKWADALMRSMIAEAQILADTFSRRWSGGIDVTELKAAVEKVKALTSRPDYVIEEGVPEPVAVAAGAFGSIENLRDAFMVVDVGAGTTDFGLFVSTRRQNEETVRVFQVPASIQGLMQAGDKVDGMLRVFIAQRESIDTADSAGRMNMADLTRKIRSLKETLFKAGQVEYALADGTVGHLTVEGFLADERVTRFAAAIEEGFTKSLEALDASWLRWLSAPGVRLRVVLTGGSSQLPMVKGLTEGAIQVKDFRIQREPVDPRPEWMDDVSDELREVYPQLAVAIGGAAEKMPQSLTAPPVFGGGTSQTSYVAGRLQISGG</sequence>
<dbReference type="AlphaFoldDB" id="A0A080M5S4"/>
<dbReference type="Gene3D" id="3.90.640.10">
    <property type="entry name" value="Actin, Chain A, domain 4"/>
    <property type="match status" value="1"/>
</dbReference>
<evidence type="ECO:0000313" key="3">
    <source>
        <dbReference type="Proteomes" id="UP000021315"/>
    </source>
</evidence>
<reference evidence="2" key="1">
    <citation type="submission" date="2014-02" db="EMBL/GenBank/DDBJ databases">
        <title>Expanding our view of genomic diversity in Candidatus Accumulibacter clades.</title>
        <authorList>
            <person name="Skennerton C.T."/>
            <person name="Barr J.J."/>
            <person name="Slater F.R."/>
            <person name="Bond P.L."/>
            <person name="Tyson G.W."/>
        </authorList>
    </citation>
    <scope>NUCLEOTIDE SEQUENCE [LARGE SCALE GENOMIC DNA]</scope>
</reference>
<organism evidence="2 3">
    <name type="scientific">Candidatus Accumulibacter cognatus</name>
    <dbReference type="NCBI Taxonomy" id="2954383"/>
    <lineage>
        <taxon>Bacteria</taxon>
        <taxon>Pseudomonadati</taxon>
        <taxon>Pseudomonadota</taxon>
        <taxon>Betaproteobacteria</taxon>
        <taxon>Candidatus Accumulibacter</taxon>
    </lineage>
</organism>
<name>A0A080M5S4_9PROT</name>
<dbReference type="InterPro" id="IPR043129">
    <property type="entry name" value="ATPase_NBD"/>
</dbReference>
<protein>
    <submittedName>
        <fullName evidence="2">Fe-S protein assembly chaperone HscA</fullName>
    </submittedName>
</protein>
<dbReference type="STRING" id="1453999.AW06_002509"/>
<dbReference type="SUPFAM" id="SSF53067">
    <property type="entry name" value="Actin-like ATPase domain"/>
    <property type="match status" value="1"/>
</dbReference>
<dbReference type="EMBL" id="JDST02000056">
    <property type="protein sequence ID" value="KFB76366.1"/>
    <property type="molecule type" value="Genomic_DNA"/>
</dbReference>
<feature type="compositionally biased region" description="Pro residues" evidence="1">
    <location>
        <begin position="67"/>
        <end position="76"/>
    </location>
</feature>
<dbReference type="Proteomes" id="UP000021315">
    <property type="component" value="Unassembled WGS sequence"/>
</dbReference>
<comment type="caution">
    <text evidence="2">The sequence shown here is derived from an EMBL/GenBank/DDBJ whole genome shotgun (WGS) entry which is preliminary data.</text>
</comment>
<dbReference type="Gene3D" id="3.30.420.40">
    <property type="match status" value="2"/>
</dbReference>
<dbReference type="RefSeq" id="WP_246148262.1">
    <property type="nucleotide sequence ID" value="NZ_JDST02000056.1"/>
</dbReference>
<accession>A0A080M5S4</accession>
<evidence type="ECO:0000313" key="2">
    <source>
        <dbReference type="EMBL" id="KFB76366.1"/>
    </source>
</evidence>
<evidence type="ECO:0000256" key="1">
    <source>
        <dbReference type="SAM" id="MobiDB-lite"/>
    </source>
</evidence>
<proteinExistence type="predicted"/>